<evidence type="ECO:0000313" key="3">
    <source>
        <dbReference type="Proteomes" id="UP000321129"/>
    </source>
</evidence>
<name>A0A5C6UB92_9SPHN</name>
<dbReference type="EMBL" id="VOPY01000002">
    <property type="protein sequence ID" value="TXC69155.1"/>
    <property type="molecule type" value="Genomic_DNA"/>
</dbReference>
<proteinExistence type="predicted"/>
<reference evidence="2 3" key="1">
    <citation type="submission" date="2019-08" db="EMBL/GenBank/DDBJ databases">
        <title>Sphingorhabdus soil sp. nov., isolated from arctic soil.</title>
        <authorList>
            <person name="Liu Y."/>
        </authorList>
    </citation>
    <scope>NUCLEOTIDE SEQUENCE [LARGE SCALE GENOMIC DNA]</scope>
    <source>
        <strain evidence="2 3">D-2Q-5-6</strain>
    </source>
</reference>
<dbReference type="Gene3D" id="3.30.450.40">
    <property type="match status" value="1"/>
</dbReference>
<dbReference type="Proteomes" id="UP000321129">
    <property type="component" value="Unassembled WGS sequence"/>
</dbReference>
<dbReference type="RefSeq" id="WP_147123109.1">
    <property type="nucleotide sequence ID" value="NZ_VOPY01000002.1"/>
</dbReference>
<protein>
    <submittedName>
        <fullName evidence="2">GAF domain-containing protein</fullName>
    </submittedName>
</protein>
<feature type="domain" description="GAF" evidence="1">
    <location>
        <begin position="159"/>
        <end position="319"/>
    </location>
</feature>
<dbReference type="Gene3D" id="2.30.110.10">
    <property type="entry name" value="Electron Transport, Fmn-binding Protein, Chain A"/>
    <property type="match status" value="1"/>
</dbReference>
<evidence type="ECO:0000313" key="2">
    <source>
        <dbReference type="EMBL" id="TXC69155.1"/>
    </source>
</evidence>
<dbReference type="SUPFAM" id="SSF50475">
    <property type="entry name" value="FMN-binding split barrel"/>
    <property type="match status" value="1"/>
</dbReference>
<accession>A0A5C6UB92</accession>
<dbReference type="SMART" id="SM00065">
    <property type="entry name" value="GAF"/>
    <property type="match status" value="1"/>
</dbReference>
<sequence length="437" mass="47930">MTIPLSQLEACFAGVVPSIIATRSAEGVPNISYLSQVVMVDDRHIALTNQFLSKTAANIRSNPVAALMIVDGRTGRQYALDIVWRRSDDRGPLFDRVERDLTAHSAQVGMADIMRLRALEVFEVLEVRACEAGTNASDASQIPVALLAEKSRVLAMAQGTEEFLDRLLEVAATLAQADRAMILLVEQKRKVLVVMGSLGYQTSGVGSEVVAGDGLIGQAAANRETTRISDISRIHRLSHAVVSHTHSEASLREIAFPRFNGAISQVAVPLISSDEVTGVLFLESSRRYAFDMPCCSVLETLANHAASGLRHELHGDEEQGVAVSLAPALPERALDIAFYDYDGSIFIANEYAIKGVAGRLLLYMLEKAAEEGRRDFTNREIRLAPDLRLPDFKDNLETRLLLLKRRLQEREFGVKVVSAGRGRLELTLEGIPRISRM</sequence>
<keyword evidence="3" id="KW-1185">Reference proteome</keyword>
<gene>
    <name evidence="2" type="ORF">FSZ31_09540</name>
</gene>
<dbReference type="InterPro" id="IPR003018">
    <property type="entry name" value="GAF"/>
</dbReference>
<dbReference type="AlphaFoldDB" id="A0A5C6UB92"/>
<dbReference type="Pfam" id="PF01243">
    <property type="entry name" value="PNPOx_N"/>
    <property type="match status" value="1"/>
</dbReference>
<organism evidence="2 3">
    <name type="scientific">Flavisphingopyxis soli</name>
    <dbReference type="NCBI Taxonomy" id="2601267"/>
    <lineage>
        <taxon>Bacteria</taxon>
        <taxon>Pseudomonadati</taxon>
        <taxon>Pseudomonadota</taxon>
        <taxon>Alphaproteobacteria</taxon>
        <taxon>Sphingomonadales</taxon>
        <taxon>Sphingopyxidaceae</taxon>
        <taxon>Flavisphingopyxis</taxon>
    </lineage>
</organism>
<dbReference type="PANTHER" id="PTHR40660">
    <property type="entry name" value="5'-PHOSPHATE OXIDASE PUTATIVE DOMAIN-CONTAINING PROTEIN-RELATED"/>
    <property type="match status" value="1"/>
</dbReference>
<dbReference type="InterPro" id="IPR012349">
    <property type="entry name" value="Split_barrel_FMN-bd"/>
</dbReference>
<dbReference type="InterPro" id="IPR011576">
    <property type="entry name" value="Pyridox_Oxase_N"/>
</dbReference>
<dbReference type="Pfam" id="PF13185">
    <property type="entry name" value="GAF_2"/>
    <property type="match status" value="1"/>
</dbReference>
<comment type="caution">
    <text evidence="2">The sequence shown here is derived from an EMBL/GenBank/DDBJ whole genome shotgun (WGS) entry which is preliminary data.</text>
</comment>
<dbReference type="SUPFAM" id="SSF55781">
    <property type="entry name" value="GAF domain-like"/>
    <property type="match status" value="1"/>
</dbReference>
<dbReference type="OrthoDB" id="329702at2"/>
<evidence type="ECO:0000259" key="1">
    <source>
        <dbReference type="SMART" id="SM00065"/>
    </source>
</evidence>
<dbReference type="InterPro" id="IPR029016">
    <property type="entry name" value="GAF-like_dom_sf"/>
</dbReference>
<dbReference type="PANTHER" id="PTHR40660:SF1">
    <property type="entry name" value="5'-PHOSPHATE OXIDASE PUTATIVE DOMAIN-CONTAINING PROTEIN-RELATED"/>
    <property type="match status" value="1"/>
</dbReference>